<evidence type="ECO:0000313" key="1">
    <source>
        <dbReference type="EMBL" id="WAJ27961.1"/>
    </source>
</evidence>
<dbReference type="EMBL" id="CP113520">
    <property type="protein sequence ID" value="WAJ27961.1"/>
    <property type="molecule type" value="Genomic_DNA"/>
</dbReference>
<protein>
    <submittedName>
        <fullName evidence="1">WecB/TagA/CpsF family glycosyltransferase</fullName>
    </submittedName>
</protein>
<organism evidence="1 2">
    <name type="scientific">Antarcticirhabdus aurantiaca</name>
    <dbReference type="NCBI Taxonomy" id="2606717"/>
    <lineage>
        <taxon>Bacteria</taxon>
        <taxon>Pseudomonadati</taxon>
        <taxon>Pseudomonadota</taxon>
        <taxon>Alphaproteobacteria</taxon>
        <taxon>Hyphomicrobiales</taxon>
        <taxon>Aurantimonadaceae</taxon>
        <taxon>Antarcticirhabdus</taxon>
    </lineage>
</organism>
<keyword evidence="2" id="KW-1185">Reference proteome</keyword>
<sequence>MSKLASINLLGIRVSALDLPGATNRILDAVAAGERGYVCVTGAHGVVEAQRDERLRTVHNDAFLVTPDGMPLVWALRGHGHRHCGRVYGPDLMADLIDRGRERGLKHFLYGATPATLQRLEARLAERYPGVEIAGSWSPPFRPLSAGEDASVAKRIDASGADIVWVGLGTPKQELWMARMRERLRAPMLVGVGAAFDFHAGTLRQAPRFVQRSGFEWAFRLACEPRRLWRRYAVTVPAFIGLNLAQMLRLRDFPTD</sequence>
<name>A0ACD4NMW8_9HYPH</name>
<accession>A0ACD4NMW8</accession>
<reference evidence="1" key="1">
    <citation type="submission" date="2022-11" db="EMBL/GenBank/DDBJ databases">
        <title>beta-Carotene-producing bacterium, Jeongeuplla avenae sp. nov., alleviates the salt stress of Arabidopsis seedlings.</title>
        <authorList>
            <person name="Jiang L."/>
            <person name="Lee J."/>
        </authorList>
    </citation>
    <scope>NUCLEOTIDE SEQUENCE</scope>
    <source>
        <strain evidence="1">DY_R2A_6</strain>
    </source>
</reference>
<gene>
    <name evidence="1" type="ORF">OXU80_24515</name>
</gene>
<proteinExistence type="predicted"/>
<dbReference type="Proteomes" id="UP001163223">
    <property type="component" value="Chromosome"/>
</dbReference>
<evidence type="ECO:0000313" key="2">
    <source>
        <dbReference type="Proteomes" id="UP001163223"/>
    </source>
</evidence>